<protein>
    <submittedName>
        <fullName evidence="1">DUF2064 domain-containing protein</fullName>
    </submittedName>
</protein>
<organism evidence="1 2">
    <name type="scientific">Streptomyces coffeae</name>
    <dbReference type="NCBI Taxonomy" id="621382"/>
    <lineage>
        <taxon>Bacteria</taxon>
        <taxon>Bacillati</taxon>
        <taxon>Actinomycetota</taxon>
        <taxon>Actinomycetes</taxon>
        <taxon>Kitasatosporales</taxon>
        <taxon>Streptomycetaceae</taxon>
        <taxon>Streptomyces</taxon>
    </lineage>
</organism>
<dbReference type="Gene3D" id="3.90.550.10">
    <property type="entry name" value="Spore Coat Polysaccharide Biosynthesis Protein SpsA, Chain A"/>
    <property type="match status" value="1"/>
</dbReference>
<evidence type="ECO:0000313" key="2">
    <source>
        <dbReference type="Proteomes" id="UP000634229"/>
    </source>
</evidence>
<dbReference type="EMBL" id="JAERRF010000016">
    <property type="protein sequence ID" value="MBL1099979.1"/>
    <property type="molecule type" value="Genomic_DNA"/>
</dbReference>
<dbReference type="InterPro" id="IPR018641">
    <property type="entry name" value="Trfase_1_rSAM/seldom-assoc"/>
</dbReference>
<dbReference type="PANTHER" id="PTHR36529">
    <property type="entry name" value="SLL1095 PROTEIN"/>
    <property type="match status" value="1"/>
</dbReference>
<reference evidence="1 2" key="1">
    <citation type="submission" date="2021-01" db="EMBL/GenBank/DDBJ databases">
        <title>WGS of actinomycetes isolated from Thailand.</title>
        <authorList>
            <person name="Thawai C."/>
        </authorList>
    </citation>
    <scope>NUCLEOTIDE SEQUENCE [LARGE SCALE GENOMIC DNA]</scope>
    <source>
        <strain evidence="1 2">CA1R205</strain>
    </source>
</reference>
<dbReference type="Pfam" id="PF09837">
    <property type="entry name" value="DUF2064"/>
    <property type="match status" value="1"/>
</dbReference>
<dbReference type="InterPro" id="IPR029044">
    <property type="entry name" value="Nucleotide-diphossugar_trans"/>
</dbReference>
<comment type="caution">
    <text evidence="1">The sequence shown here is derived from an EMBL/GenBank/DDBJ whole genome shotgun (WGS) entry which is preliminary data.</text>
</comment>
<dbReference type="PANTHER" id="PTHR36529:SF1">
    <property type="entry name" value="GLYCOSYLTRANSFERASE"/>
    <property type="match status" value="1"/>
</dbReference>
<proteinExistence type="predicted"/>
<name>A0ABS1NIN2_9ACTN</name>
<keyword evidence="2" id="KW-1185">Reference proteome</keyword>
<accession>A0ABS1NIN2</accession>
<sequence length="208" mass="21509">MLVIAKEPVAGRVKTRLTPPYTPAEAAALAEAALADTLRTVADMPARRRVLALDGRPGSWLPPGIEVVPQCGGGLDERLAGAFEGCRGPTLLIGMDTPQITPALLAPVLDAGGWTGCDAWFGPAADGGFWALGLAEPDPGLLRGVPMSTATTGAVQRRRLTDAGLRVRDLPTLRDVDTASDALEVAAAAPGGRFARTLARLSARAATR</sequence>
<evidence type="ECO:0000313" key="1">
    <source>
        <dbReference type="EMBL" id="MBL1099979.1"/>
    </source>
</evidence>
<dbReference type="Proteomes" id="UP000634229">
    <property type="component" value="Unassembled WGS sequence"/>
</dbReference>
<dbReference type="SUPFAM" id="SSF53448">
    <property type="entry name" value="Nucleotide-diphospho-sugar transferases"/>
    <property type="match status" value="1"/>
</dbReference>
<gene>
    <name evidence="1" type="ORF">JK363_25575</name>
</gene>